<dbReference type="InterPro" id="IPR051350">
    <property type="entry name" value="WD_repeat-ST_regulator"/>
</dbReference>
<dbReference type="AlphaFoldDB" id="A0A0L0H7T0"/>
<evidence type="ECO:0000256" key="1">
    <source>
        <dbReference type="ARBA" id="ARBA00022574"/>
    </source>
</evidence>
<keyword evidence="6" id="KW-1185">Reference proteome</keyword>
<feature type="repeat" description="WD" evidence="3">
    <location>
        <begin position="504"/>
        <end position="542"/>
    </location>
</feature>
<evidence type="ECO:0000313" key="5">
    <source>
        <dbReference type="EMBL" id="KNC96976.1"/>
    </source>
</evidence>
<dbReference type="PRINTS" id="PR00320">
    <property type="entry name" value="GPROTEINBRPT"/>
</dbReference>
<dbReference type="PANTHER" id="PTHR22838">
    <property type="entry name" value="WD REPEAT PROTEIN 26-RELATED"/>
    <property type="match status" value="1"/>
</dbReference>
<dbReference type="InterPro" id="IPR020472">
    <property type="entry name" value="WD40_PAC1"/>
</dbReference>
<accession>A0A0L0H7T0</accession>
<gene>
    <name evidence="5" type="ORF">SPPG_09504</name>
</gene>
<evidence type="ECO:0000259" key="4">
    <source>
        <dbReference type="PROSITE" id="PS50897"/>
    </source>
</evidence>
<dbReference type="PROSITE" id="PS50897">
    <property type="entry name" value="CTLH"/>
    <property type="match status" value="1"/>
</dbReference>
<dbReference type="Pfam" id="PF21889">
    <property type="entry name" value="TPR1-like_2nd"/>
    <property type="match status" value="1"/>
</dbReference>
<evidence type="ECO:0000256" key="3">
    <source>
        <dbReference type="PROSITE-ProRule" id="PRU00221"/>
    </source>
</evidence>
<dbReference type="InterPro" id="IPR015943">
    <property type="entry name" value="WD40/YVTN_repeat-like_dom_sf"/>
</dbReference>
<feature type="domain" description="CTLH" evidence="4">
    <location>
        <begin position="88"/>
        <end position="138"/>
    </location>
</feature>
<dbReference type="PROSITE" id="PS50082">
    <property type="entry name" value="WD_REPEATS_2"/>
    <property type="match status" value="4"/>
</dbReference>
<dbReference type="EMBL" id="KQ257466">
    <property type="protein sequence ID" value="KNC96976.1"/>
    <property type="molecule type" value="Genomic_DNA"/>
</dbReference>
<dbReference type="GeneID" id="27692629"/>
<dbReference type="PANTHER" id="PTHR22838:SF0">
    <property type="entry name" value="WD REPEAT-CONTAINING PROTEIN 26"/>
    <property type="match status" value="1"/>
</dbReference>
<dbReference type="GO" id="GO:0043161">
    <property type="term" value="P:proteasome-mediated ubiquitin-dependent protein catabolic process"/>
    <property type="evidence" value="ECO:0007669"/>
    <property type="project" value="TreeGrafter"/>
</dbReference>
<evidence type="ECO:0000313" key="6">
    <source>
        <dbReference type="Proteomes" id="UP000053201"/>
    </source>
</evidence>
<dbReference type="InterPro" id="IPR036322">
    <property type="entry name" value="WD40_repeat_dom_sf"/>
</dbReference>
<evidence type="ECO:0000256" key="2">
    <source>
        <dbReference type="ARBA" id="ARBA00022737"/>
    </source>
</evidence>
<organism evidence="5 6">
    <name type="scientific">Spizellomyces punctatus (strain DAOM BR117)</name>
    <dbReference type="NCBI Taxonomy" id="645134"/>
    <lineage>
        <taxon>Eukaryota</taxon>
        <taxon>Fungi</taxon>
        <taxon>Fungi incertae sedis</taxon>
        <taxon>Chytridiomycota</taxon>
        <taxon>Chytridiomycota incertae sedis</taxon>
        <taxon>Chytridiomycetes</taxon>
        <taxon>Spizellomycetales</taxon>
        <taxon>Spizellomycetaceae</taxon>
        <taxon>Spizellomyces</taxon>
    </lineage>
</organism>
<dbReference type="CDD" id="cd00200">
    <property type="entry name" value="WD40"/>
    <property type="match status" value="1"/>
</dbReference>
<dbReference type="InParanoid" id="A0A0L0H7T0"/>
<sequence length="542" mass="60645">MRLDGSEDILGEPADMKINAVSPTGAANGYLRGEAVSNGKARGLPKSQRQEELVRLIIQSLQDLGLRDSAETVQRESGYSLESPAVSQFRQGVLSGSWEAVEDLLPILDIDAQDFQTIKFLIREQKYLELLEQQKTKKALAVLRQELAPININLHRLHELSSFIMCTDIDTLRSKANWDGADGKSRAILLSKLQKHIPSAIMIPERRLDILLDQAIQLQKMNCLYHNVSEESTSLYVDHSCDRNRFPCITTHIFEEHADEVWFLAFSHDGNYLASASKDMTAVIWSVGEWKLVHILAGHTNAISFLAWSPDDSLLLTGSNDNSLKVWDPKTGGCISTFSRHTDTVTSCAWLPDGKHFVSGSVDKHIYLWNLEGELVHKWSGVRVTDLAVAKDGNIMLAISEKKIRIYNLLDKSEIGALPETDSITSVSIADDCQHVLVNLSIQEVHLWDLEEKRLVRKYVGQKQGRFVIRSCFGGLHQNFVLSGSEDSLVYVWHRERGVLIESLPGHTGCVNCVSWNPKRNMFASASDDHTIRVWGLAPGNA</sequence>
<feature type="repeat" description="WD" evidence="3">
    <location>
        <begin position="254"/>
        <end position="287"/>
    </location>
</feature>
<dbReference type="InterPro" id="IPR001680">
    <property type="entry name" value="WD40_rpt"/>
</dbReference>
<keyword evidence="1 3" id="KW-0853">WD repeat</keyword>
<dbReference type="STRING" id="645134.A0A0L0H7T0"/>
<dbReference type="eggNOG" id="KOG0293">
    <property type="taxonomic scope" value="Eukaryota"/>
</dbReference>
<proteinExistence type="predicted"/>
<name>A0A0L0H7T0_SPIPD</name>
<keyword evidence="2" id="KW-0677">Repeat</keyword>
<dbReference type="SUPFAM" id="SSF50978">
    <property type="entry name" value="WD40 repeat-like"/>
    <property type="match status" value="1"/>
</dbReference>
<protein>
    <recommendedName>
        <fullName evidence="4">CTLH domain-containing protein</fullName>
    </recommendedName>
</protein>
<dbReference type="RefSeq" id="XP_016605016.1">
    <property type="nucleotide sequence ID" value="XM_016757674.1"/>
</dbReference>
<dbReference type="InterPro" id="IPR006594">
    <property type="entry name" value="LisH"/>
</dbReference>
<feature type="repeat" description="WD" evidence="3">
    <location>
        <begin position="338"/>
        <end position="372"/>
    </location>
</feature>
<dbReference type="Proteomes" id="UP000053201">
    <property type="component" value="Unassembled WGS sequence"/>
</dbReference>
<reference evidence="5 6" key="1">
    <citation type="submission" date="2009-08" db="EMBL/GenBank/DDBJ databases">
        <title>The Genome Sequence of Spizellomyces punctatus strain DAOM BR117.</title>
        <authorList>
            <consortium name="The Broad Institute Genome Sequencing Platform"/>
            <person name="Russ C."/>
            <person name="Cuomo C."/>
            <person name="Shea T."/>
            <person name="Young S.K."/>
            <person name="Zeng Q."/>
            <person name="Koehrsen M."/>
            <person name="Haas B."/>
            <person name="Borodovsky M."/>
            <person name="Guigo R."/>
            <person name="Alvarado L."/>
            <person name="Berlin A."/>
            <person name="Bochicchio J."/>
            <person name="Borenstein D."/>
            <person name="Chapman S."/>
            <person name="Chen Z."/>
            <person name="Engels R."/>
            <person name="Freedman E."/>
            <person name="Gellesch M."/>
            <person name="Goldberg J."/>
            <person name="Griggs A."/>
            <person name="Gujja S."/>
            <person name="Heiman D."/>
            <person name="Hepburn T."/>
            <person name="Howarth C."/>
            <person name="Jen D."/>
            <person name="Larson L."/>
            <person name="Lewis B."/>
            <person name="Mehta T."/>
            <person name="Park D."/>
            <person name="Pearson M."/>
            <person name="Roberts A."/>
            <person name="Saif S."/>
            <person name="Shenoy N."/>
            <person name="Sisk P."/>
            <person name="Stolte C."/>
            <person name="Sykes S."/>
            <person name="Thomson T."/>
            <person name="Walk T."/>
            <person name="White J."/>
            <person name="Yandava C."/>
            <person name="Burger G."/>
            <person name="Gray M.W."/>
            <person name="Holland P.W.H."/>
            <person name="King N."/>
            <person name="Lang F.B.F."/>
            <person name="Roger A.J."/>
            <person name="Ruiz-Trillo I."/>
            <person name="Lander E."/>
            <person name="Nusbaum C."/>
        </authorList>
    </citation>
    <scope>NUCLEOTIDE SEQUENCE [LARGE SCALE GENOMIC DNA]</scope>
    <source>
        <strain evidence="5 6">DAOM BR117</strain>
    </source>
</reference>
<dbReference type="PROSITE" id="PS50294">
    <property type="entry name" value="WD_REPEATS_REGION"/>
    <property type="match status" value="4"/>
</dbReference>
<dbReference type="VEuPathDB" id="FungiDB:SPPG_09504"/>
<dbReference type="SMART" id="SM00320">
    <property type="entry name" value="WD40"/>
    <property type="match status" value="7"/>
</dbReference>
<dbReference type="InterPro" id="IPR006595">
    <property type="entry name" value="CTLH_C"/>
</dbReference>
<dbReference type="OrthoDB" id="972532at2759"/>
<dbReference type="SMART" id="SM00668">
    <property type="entry name" value="CTLH"/>
    <property type="match status" value="1"/>
</dbReference>
<dbReference type="Pfam" id="PF23627">
    <property type="entry name" value="LisH_WDR26"/>
    <property type="match status" value="1"/>
</dbReference>
<dbReference type="Gene3D" id="2.130.10.10">
    <property type="entry name" value="YVTN repeat-like/Quinoprotein amine dehydrogenase"/>
    <property type="match status" value="1"/>
</dbReference>
<dbReference type="Pfam" id="PF00400">
    <property type="entry name" value="WD40"/>
    <property type="match status" value="4"/>
</dbReference>
<dbReference type="PROSITE" id="PS50896">
    <property type="entry name" value="LISH"/>
    <property type="match status" value="1"/>
</dbReference>
<dbReference type="FunCoup" id="A0A0L0H7T0">
    <property type="interactions" value="277"/>
</dbReference>
<feature type="repeat" description="WD" evidence="3">
    <location>
        <begin position="296"/>
        <end position="337"/>
    </location>
</feature>
<dbReference type="InterPro" id="IPR054080">
    <property type="entry name" value="TPR1-like_2nd"/>
</dbReference>
<dbReference type="GO" id="GO:0034657">
    <property type="term" value="C:GID complex"/>
    <property type="evidence" value="ECO:0007669"/>
    <property type="project" value="TreeGrafter"/>
</dbReference>
<dbReference type="OMA" id="GHISGCV"/>